<evidence type="ECO:0000256" key="1">
    <source>
        <dbReference type="ARBA" id="ARBA00022723"/>
    </source>
</evidence>
<dbReference type="GO" id="GO:0046872">
    <property type="term" value="F:metal ion binding"/>
    <property type="evidence" value="ECO:0007669"/>
    <property type="project" value="UniProtKB-KW"/>
</dbReference>
<evidence type="ECO:0000313" key="3">
    <source>
        <dbReference type="EMBL" id="QIS12078.1"/>
    </source>
</evidence>
<protein>
    <submittedName>
        <fullName evidence="3">Copper chaperone</fullName>
    </submittedName>
</protein>
<dbReference type="AlphaFoldDB" id="A0A6G9YFV6"/>
<dbReference type="KEGG" id="nah:F5544_21075"/>
<accession>A0A6G9YFV6</accession>
<evidence type="ECO:0000256" key="2">
    <source>
        <dbReference type="SAM" id="MobiDB-lite"/>
    </source>
</evidence>
<organism evidence="3 4">
    <name type="scientific">Nocardia arthritidis</name>
    <dbReference type="NCBI Taxonomy" id="228602"/>
    <lineage>
        <taxon>Bacteria</taxon>
        <taxon>Bacillati</taxon>
        <taxon>Actinomycetota</taxon>
        <taxon>Actinomycetes</taxon>
        <taxon>Mycobacteriales</taxon>
        <taxon>Nocardiaceae</taxon>
        <taxon>Nocardia</taxon>
    </lineage>
</organism>
<gene>
    <name evidence="3" type="ORF">F5544_21075</name>
</gene>
<name>A0A6G9YFV6_9NOCA</name>
<keyword evidence="4" id="KW-1185">Reference proteome</keyword>
<feature type="compositionally biased region" description="Basic and acidic residues" evidence="2">
    <location>
        <begin position="49"/>
        <end position="67"/>
    </location>
</feature>
<dbReference type="CDD" id="cd00371">
    <property type="entry name" value="HMA"/>
    <property type="match status" value="1"/>
</dbReference>
<dbReference type="Proteomes" id="UP000503540">
    <property type="component" value="Chromosome"/>
</dbReference>
<dbReference type="Gene3D" id="3.30.70.100">
    <property type="match status" value="1"/>
</dbReference>
<keyword evidence="1" id="KW-0479">Metal-binding</keyword>
<evidence type="ECO:0000313" key="4">
    <source>
        <dbReference type="Proteomes" id="UP000503540"/>
    </source>
</evidence>
<proteinExistence type="predicted"/>
<dbReference type="SUPFAM" id="SSF55008">
    <property type="entry name" value="HMA, heavy metal-associated domain"/>
    <property type="match status" value="1"/>
</dbReference>
<feature type="region of interest" description="Disordered" evidence="2">
    <location>
        <begin position="1"/>
        <end position="67"/>
    </location>
</feature>
<dbReference type="PROSITE" id="PS01047">
    <property type="entry name" value="HMA_1"/>
    <property type="match status" value="1"/>
</dbReference>
<dbReference type="EMBL" id="CP046172">
    <property type="protein sequence ID" value="QIS12078.1"/>
    <property type="molecule type" value="Genomic_DNA"/>
</dbReference>
<dbReference type="InterPro" id="IPR036163">
    <property type="entry name" value="HMA_dom_sf"/>
</dbReference>
<sequence>MRFHDRAGGPVNTASRSDSGRGGGQETGGLASRSDLGSGGGRVTGGPASRDDSEKGGGRLDTPPRYDRRAASRVLAGLAEPGLFATPLVAGGQRRIEYTSAALHSEPNSHLTLSQRLYLERFMRPCRPDQITSATHRITWTDSDGVPNTGHYRADGLGPLVPIATRETVLALWHAITANTALSERISALGPREHAVLDGTTTDHDPLEIFRVGIEATGRALAQHALLARQTPYRSAVEFGRGMQESGIFAAVATRWYWELQASTYRRGMIPVRLAAQPDGTVRYTAETVATLRAMKDNTIEDAHNVMRRALKSEKLSVAEAIAKYHDELDLISRQYALLPPGTRPACLAAMPHHLGGRHYSILPVVVDVFVPLFSEIADKCEITQIRTDLDALPDDAATAEDRVFYVPDMNCKHCVRTIGGVLESMGIRVAEIDLLSKRVVAEFRSPRNRARAFEAIRDGGYNPVAEKPHQQTETAV</sequence>
<dbReference type="InterPro" id="IPR006121">
    <property type="entry name" value="HMA_dom"/>
</dbReference>
<dbReference type="InterPro" id="IPR017969">
    <property type="entry name" value="Heavy-metal-associated_CS"/>
</dbReference>
<reference evidence="3 4" key="1">
    <citation type="journal article" date="2019" name="ACS Chem. Biol.">
        <title>Identification and Mobilization of a Cryptic Antibiotic Biosynthesis Gene Locus from a Human-Pathogenic Nocardia Isolate.</title>
        <authorList>
            <person name="Herisse M."/>
            <person name="Ishida K."/>
            <person name="Porter J.L."/>
            <person name="Howden B."/>
            <person name="Hertweck C."/>
            <person name="Stinear T.P."/>
            <person name="Pidot S.J."/>
        </authorList>
    </citation>
    <scope>NUCLEOTIDE SEQUENCE [LARGE SCALE GENOMIC DNA]</scope>
    <source>
        <strain evidence="3 4">AUSMDU00012717</strain>
    </source>
</reference>